<dbReference type="InterPro" id="IPR038887">
    <property type="entry name" value="Nus1/NgBR"/>
</dbReference>
<dbReference type="SUPFAM" id="SSF64005">
    <property type="entry name" value="Undecaprenyl diphosphate synthase"/>
    <property type="match status" value="1"/>
</dbReference>
<feature type="coiled-coil region" evidence="13">
    <location>
        <begin position="501"/>
        <end position="599"/>
    </location>
</feature>
<evidence type="ECO:0000256" key="12">
    <source>
        <dbReference type="ARBA" id="ARBA00047353"/>
    </source>
</evidence>
<dbReference type="EMBL" id="OY731399">
    <property type="protein sequence ID" value="CAJ1926371.1"/>
    <property type="molecule type" value="Genomic_DNA"/>
</dbReference>
<dbReference type="PANTHER" id="PTHR21528">
    <property type="entry name" value="DEHYDRODOLICHYL DIPHOSPHATE SYNTHASE COMPLEX SUBUNIT NUS1"/>
    <property type="match status" value="1"/>
</dbReference>
<feature type="coiled-coil region" evidence="13">
    <location>
        <begin position="800"/>
        <end position="834"/>
    </location>
</feature>
<evidence type="ECO:0000256" key="4">
    <source>
        <dbReference type="ARBA" id="ARBA00005432"/>
    </source>
</evidence>
<proteinExistence type="inferred from homology"/>
<feature type="coiled-coil region" evidence="13">
    <location>
        <begin position="660"/>
        <end position="739"/>
    </location>
</feature>
<reference evidence="15" key="1">
    <citation type="submission" date="2023-10" db="EMBL/GenBank/DDBJ databases">
        <authorList>
            <person name="Domelevo Entfellner J.-B."/>
        </authorList>
    </citation>
    <scope>NUCLEOTIDE SEQUENCE</scope>
</reference>
<evidence type="ECO:0000256" key="6">
    <source>
        <dbReference type="ARBA" id="ARBA00022679"/>
    </source>
</evidence>
<evidence type="ECO:0000256" key="13">
    <source>
        <dbReference type="SAM" id="Coils"/>
    </source>
</evidence>
<gene>
    <name evidence="15" type="ORF">AYBTSS11_LOCUS3972</name>
</gene>
<dbReference type="Gramene" id="rna-AYBTSS11_LOCUS3972">
    <property type="protein sequence ID" value="CAJ1926371.1"/>
    <property type="gene ID" value="gene-AYBTSS11_LOCUS3972"/>
</dbReference>
<evidence type="ECO:0000313" key="15">
    <source>
        <dbReference type="EMBL" id="CAJ1926371.1"/>
    </source>
</evidence>
<feature type="region of interest" description="Disordered" evidence="14">
    <location>
        <begin position="408"/>
        <end position="496"/>
    </location>
</feature>
<evidence type="ECO:0000256" key="14">
    <source>
        <dbReference type="SAM" id="MobiDB-lite"/>
    </source>
</evidence>
<protein>
    <recommendedName>
        <fullName evidence="5">ditrans,polycis-polyprenyl diphosphate synthase [(2E,6E)-farnesyldiphosphate specific]</fullName>
        <ecNumber evidence="5">2.5.1.87</ecNumber>
    </recommendedName>
</protein>
<dbReference type="Gene3D" id="3.40.1180.10">
    <property type="entry name" value="Decaprenyl diphosphate synthase-like"/>
    <property type="match status" value="1"/>
</dbReference>
<evidence type="ECO:0000256" key="9">
    <source>
        <dbReference type="ARBA" id="ARBA00022842"/>
    </source>
</evidence>
<name>A0AA86V858_9FABA</name>
<keyword evidence="9" id="KW-0460">Magnesium</keyword>
<organism evidence="15 16">
    <name type="scientific">Sphenostylis stenocarpa</name>
    <dbReference type="NCBI Taxonomy" id="92480"/>
    <lineage>
        <taxon>Eukaryota</taxon>
        <taxon>Viridiplantae</taxon>
        <taxon>Streptophyta</taxon>
        <taxon>Embryophyta</taxon>
        <taxon>Tracheophyta</taxon>
        <taxon>Spermatophyta</taxon>
        <taxon>Magnoliopsida</taxon>
        <taxon>eudicotyledons</taxon>
        <taxon>Gunneridae</taxon>
        <taxon>Pentapetalae</taxon>
        <taxon>rosids</taxon>
        <taxon>fabids</taxon>
        <taxon>Fabales</taxon>
        <taxon>Fabaceae</taxon>
        <taxon>Papilionoideae</taxon>
        <taxon>50 kb inversion clade</taxon>
        <taxon>NPAAA clade</taxon>
        <taxon>indigoferoid/millettioid clade</taxon>
        <taxon>Phaseoleae</taxon>
        <taxon>Sphenostylis</taxon>
    </lineage>
</organism>
<dbReference type="GO" id="GO:0005789">
    <property type="term" value="C:endoplasmic reticulum membrane"/>
    <property type="evidence" value="ECO:0007669"/>
    <property type="project" value="UniProtKB-SubCell"/>
</dbReference>
<evidence type="ECO:0000256" key="8">
    <source>
        <dbReference type="ARBA" id="ARBA00022824"/>
    </source>
</evidence>
<evidence type="ECO:0000313" key="16">
    <source>
        <dbReference type="Proteomes" id="UP001189624"/>
    </source>
</evidence>
<comment type="pathway">
    <text evidence="3">Protein modification; protein glycosylation.</text>
</comment>
<keyword evidence="6" id="KW-0808">Transferase</keyword>
<dbReference type="InterPro" id="IPR036424">
    <property type="entry name" value="UPP_synth-like_sf"/>
</dbReference>
<evidence type="ECO:0000256" key="1">
    <source>
        <dbReference type="ARBA" id="ARBA00001946"/>
    </source>
</evidence>
<dbReference type="PANTHER" id="PTHR21528:SF0">
    <property type="entry name" value="DEHYDRODOLICHYL DIPHOSPHATE SYNTHASE COMPLEX SUBUNIT NUS1"/>
    <property type="match status" value="1"/>
</dbReference>
<comment type="similarity">
    <text evidence="4">Belongs to the UPP synthase family.</text>
</comment>
<comment type="cofactor">
    <cofactor evidence="1">
        <name>Mg(2+)</name>
        <dbReference type="ChEBI" id="CHEBI:18420"/>
    </cofactor>
</comment>
<evidence type="ECO:0000256" key="5">
    <source>
        <dbReference type="ARBA" id="ARBA00012596"/>
    </source>
</evidence>
<keyword evidence="16" id="KW-1185">Reference proteome</keyword>
<feature type="compositionally biased region" description="Polar residues" evidence="14">
    <location>
        <begin position="408"/>
        <end position="435"/>
    </location>
</feature>
<evidence type="ECO:0000256" key="11">
    <source>
        <dbReference type="ARBA" id="ARBA00023136"/>
    </source>
</evidence>
<dbReference type="GO" id="GO:0045547">
    <property type="term" value="F:ditrans,polycis-polyprenyl diphosphate synthase [(2E,6E)-farnesyl diphosphate specific] activity"/>
    <property type="evidence" value="ECO:0007669"/>
    <property type="project" value="UniProtKB-EC"/>
</dbReference>
<comment type="subcellular location">
    <subcellularLocation>
        <location evidence="2">Endoplasmic reticulum membrane</location>
    </subcellularLocation>
</comment>
<evidence type="ECO:0000256" key="7">
    <source>
        <dbReference type="ARBA" id="ARBA00022692"/>
    </source>
</evidence>
<dbReference type="AlphaFoldDB" id="A0AA86V858"/>
<feature type="compositionally biased region" description="Polar residues" evidence="14">
    <location>
        <begin position="455"/>
        <end position="465"/>
    </location>
</feature>
<dbReference type="EC" id="2.5.1.87" evidence="5"/>
<evidence type="ECO:0000256" key="10">
    <source>
        <dbReference type="ARBA" id="ARBA00022989"/>
    </source>
</evidence>
<evidence type="ECO:0000256" key="3">
    <source>
        <dbReference type="ARBA" id="ARBA00004922"/>
    </source>
</evidence>
<keyword evidence="10" id="KW-1133">Transmembrane helix</keyword>
<keyword evidence="11" id="KW-0472">Membrane</keyword>
<accession>A0AA86V858</accession>
<keyword evidence="8" id="KW-0256">Endoplasmic reticulum</keyword>
<keyword evidence="13" id="KW-0175">Coiled coil</keyword>
<evidence type="ECO:0000256" key="2">
    <source>
        <dbReference type="ARBA" id="ARBA00004586"/>
    </source>
</evidence>
<keyword evidence="7" id="KW-0812">Transmembrane</keyword>
<sequence>MNTGRIEEMGKLVWDFEEIICLEAKESACRGYLTSKEIGKCNLHGSESTLFLQAVVFGCLELESWKKVPLHSLFTSPNLTMGDFRAPNCPFVRFLSLSFPFGSMDFRDGAHELSRCVVTIGNIWIRLLWHFLQILVSAWYSISAVGNLFESYFISCGVLEKYKSLHAEKIRYLAIVIESEEAYQISKVVRLLEWLDSIGVKNVCLYDMNGLLKKSRETIFQNLKNAKSIEVLYNFNLHMTGVFNSVQDVSQSVAHHAPDHMTLEFLSYLDGKEAVAKAANLVFGENLKRHSLGGELDAQISLELHLNEALQIVGSKGPEPDLLLVYGPVRSHLGFPAWRLRYTEIVHMGSLNFMRYGSLLKVIYNFTKVHQNYVWCFPRPDNVGTSSEFAFSRSVVIWLLPTMASKSRSSLAETPNKEPSATPNKARPSTLNRTPPATPRVSKLSKAVSKRESESFSPLQNSNFPTEKPHRALNSKPTSERKSLRFTSNPLDKQFPRVAKDSELQAQLNLSQEDLKNTKEQLIQTEKEKAETIDELKAAQRVAEEANEKLREAMVAQKQAEESFEIWKFRAVELEQAGIQAAQKKEEEWQKELESVRNQHALDVAALFSTTQELQQVKQILAMTSDAKNQAQSHAELHMVKAEILSAELTQLKLLKKSALISLESVMKQLERNNDSLLDAESEISNLKEKVGLLEMTIRRQRGDLVDSERCLLVAKEESVEMSKKVESLKIELETEKAQTLNKEKLAASSLQTLLEEKNKLIYVLGICRDEEEKTKKVMESLAAALHEISAEARYANEKLLANQAELENYETQIEDLKLILQNTNEKYESMLHDTRKDSDAFICSVENAKDIQNYEATIELNHITSAE</sequence>
<comment type="catalytic activity">
    <reaction evidence="12">
        <text>n isopentenyl diphosphate + (2E,6E)-farnesyl diphosphate = a di-trans,poly-cis-polyprenyl diphosphate + n diphosphate</text>
        <dbReference type="Rhea" id="RHEA:53008"/>
        <dbReference type="Rhea" id="RHEA-COMP:19494"/>
        <dbReference type="ChEBI" id="CHEBI:33019"/>
        <dbReference type="ChEBI" id="CHEBI:128769"/>
        <dbReference type="ChEBI" id="CHEBI:136960"/>
        <dbReference type="ChEBI" id="CHEBI:175763"/>
        <dbReference type="EC" id="2.5.1.87"/>
    </reaction>
</comment>
<dbReference type="Proteomes" id="UP001189624">
    <property type="component" value="Chromosome 2"/>
</dbReference>
<dbReference type="GO" id="GO:1904423">
    <property type="term" value="C:dehydrodolichyl diphosphate synthase complex"/>
    <property type="evidence" value="ECO:0007669"/>
    <property type="project" value="InterPro"/>
</dbReference>